<dbReference type="FunFam" id="3.30.450.40:FF:000035">
    <property type="entry name" value="PAS sensor protein"/>
    <property type="match status" value="1"/>
</dbReference>
<dbReference type="SMART" id="SM00331">
    <property type="entry name" value="PP2C_SIG"/>
    <property type="match status" value="1"/>
</dbReference>
<evidence type="ECO:0000256" key="3">
    <source>
        <dbReference type="ARBA" id="ARBA00022679"/>
    </source>
</evidence>
<dbReference type="SUPFAM" id="SSF81606">
    <property type="entry name" value="PP2C-like"/>
    <property type="match status" value="1"/>
</dbReference>
<evidence type="ECO:0000256" key="5">
    <source>
        <dbReference type="ARBA" id="ARBA00022741"/>
    </source>
</evidence>
<dbReference type="EMBL" id="SUMC01000001">
    <property type="protein sequence ID" value="TKA13471.1"/>
    <property type="molecule type" value="Genomic_DNA"/>
</dbReference>
<comment type="catalytic activity">
    <reaction evidence="12">
        <text>O-phospho-L-seryl-[protein] + H2O = L-seryl-[protein] + phosphate</text>
        <dbReference type="Rhea" id="RHEA:20629"/>
        <dbReference type="Rhea" id="RHEA-COMP:9863"/>
        <dbReference type="Rhea" id="RHEA-COMP:11604"/>
        <dbReference type="ChEBI" id="CHEBI:15377"/>
        <dbReference type="ChEBI" id="CHEBI:29999"/>
        <dbReference type="ChEBI" id="CHEBI:43474"/>
        <dbReference type="ChEBI" id="CHEBI:83421"/>
        <dbReference type="EC" id="3.1.3.16"/>
    </reaction>
</comment>
<comment type="function">
    <text evidence="13">Primarily acts as an independent SigF regulator that is sensitive to the osmosensory signal, mediating the cross talk of PknD with the SigF regulon. Possesses both phosphatase and kinase activities. The kinase domain functions as a classic anti-sigma factor-like kinase to phosphorylate the anti-anti-sigma factor domain at the canonical regulatory site, and the phosphatase domain antagonizes this activity.</text>
</comment>
<dbReference type="InterPro" id="IPR052016">
    <property type="entry name" value="Bact_Sigma-Reg"/>
</dbReference>
<evidence type="ECO:0000256" key="9">
    <source>
        <dbReference type="ARBA" id="ARBA00022842"/>
    </source>
</evidence>
<protein>
    <recommendedName>
        <fullName evidence="1">protein-serine/threonine phosphatase</fullName>
        <ecNumber evidence="1">3.1.3.16</ecNumber>
    </recommendedName>
    <alternativeName>
        <fullName evidence="15">Protein-serine/threonine phosphatase</fullName>
    </alternativeName>
    <alternativeName>
        <fullName evidence="14">Serine/threonine-protein kinase</fullName>
    </alternativeName>
</protein>
<evidence type="ECO:0000313" key="18">
    <source>
        <dbReference type="EMBL" id="TKA13471.1"/>
    </source>
</evidence>
<feature type="domain" description="GAF" evidence="16">
    <location>
        <begin position="370"/>
        <end position="552"/>
    </location>
</feature>
<evidence type="ECO:0000259" key="16">
    <source>
        <dbReference type="SMART" id="SM00065"/>
    </source>
</evidence>
<dbReference type="Gene3D" id="3.30.565.10">
    <property type="entry name" value="Histidine kinase-like ATPase, C-terminal domain"/>
    <property type="match status" value="1"/>
</dbReference>
<organism evidence="18 19">
    <name type="scientific">Actinacidiphila oryziradicis</name>
    <dbReference type="NCBI Taxonomy" id="2571141"/>
    <lineage>
        <taxon>Bacteria</taxon>
        <taxon>Bacillati</taxon>
        <taxon>Actinomycetota</taxon>
        <taxon>Actinomycetes</taxon>
        <taxon>Kitasatosporales</taxon>
        <taxon>Streptomycetaceae</taxon>
        <taxon>Actinacidiphila</taxon>
    </lineage>
</organism>
<dbReference type="InterPro" id="IPR001932">
    <property type="entry name" value="PPM-type_phosphatase-like_dom"/>
</dbReference>
<evidence type="ECO:0000256" key="6">
    <source>
        <dbReference type="ARBA" id="ARBA00022777"/>
    </source>
</evidence>
<dbReference type="Gene3D" id="3.60.40.10">
    <property type="entry name" value="PPM-type phosphatase domain"/>
    <property type="match status" value="1"/>
</dbReference>
<evidence type="ECO:0000256" key="8">
    <source>
        <dbReference type="ARBA" id="ARBA00022840"/>
    </source>
</evidence>
<dbReference type="Proteomes" id="UP000305778">
    <property type="component" value="Unassembled WGS sequence"/>
</dbReference>
<feature type="domain" description="PPM-type phosphatase" evidence="17">
    <location>
        <begin position="570"/>
        <end position="785"/>
    </location>
</feature>
<dbReference type="GO" id="GO:0016301">
    <property type="term" value="F:kinase activity"/>
    <property type="evidence" value="ECO:0007669"/>
    <property type="project" value="UniProtKB-KW"/>
</dbReference>
<dbReference type="AlphaFoldDB" id="A0A4U0SXJ0"/>
<dbReference type="Pfam" id="PF07228">
    <property type="entry name" value="SpoIIE"/>
    <property type="match status" value="1"/>
</dbReference>
<keyword evidence="7" id="KW-0378">Hydrolase</keyword>
<keyword evidence="3" id="KW-0808">Transferase</keyword>
<dbReference type="InterPro" id="IPR036457">
    <property type="entry name" value="PPM-type-like_dom_sf"/>
</dbReference>
<keyword evidence="4" id="KW-0479">Metal-binding</keyword>
<accession>A0A4U0SXJ0</accession>
<dbReference type="SUPFAM" id="SSF55781">
    <property type="entry name" value="GAF domain-like"/>
    <property type="match status" value="1"/>
</dbReference>
<keyword evidence="6" id="KW-0418">Kinase</keyword>
<keyword evidence="11" id="KW-0464">Manganese</keyword>
<keyword evidence="9" id="KW-0460">Magnesium</keyword>
<keyword evidence="10" id="KW-0904">Protein phosphatase</keyword>
<dbReference type="Pfam" id="PF13185">
    <property type="entry name" value="GAF_2"/>
    <property type="match status" value="1"/>
</dbReference>
<evidence type="ECO:0000256" key="2">
    <source>
        <dbReference type="ARBA" id="ARBA00022553"/>
    </source>
</evidence>
<evidence type="ECO:0000256" key="14">
    <source>
        <dbReference type="ARBA" id="ARBA00075117"/>
    </source>
</evidence>
<dbReference type="SUPFAM" id="SSF55874">
    <property type="entry name" value="ATPase domain of HSP90 chaperone/DNA topoisomerase II/histidine kinase"/>
    <property type="match status" value="1"/>
</dbReference>
<evidence type="ECO:0000256" key="13">
    <source>
        <dbReference type="ARBA" id="ARBA00056274"/>
    </source>
</evidence>
<dbReference type="Pfam" id="PF13581">
    <property type="entry name" value="HATPase_c_2"/>
    <property type="match status" value="1"/>
</dbReference>
<dbReference type="InterPro" id="IPR003018">
    <property type="entry name" value="GAF"/>
</dbReference>
<dbReference type="PANTHER" id="PTHR43156">
    <property type="entry name" value="STAGE II SPORULATION PROTEIN E-RELATED"/>
    <property type="match status" value="1"/>
</dbReference>
<dbReference type="OrthoDB" id="118142at2"/>
<dbReference type="Gene3D" id="3.30.450.40">
    <property type="match status" value="2"/>
</dbReference>
<dbReference type="EC" id="3.1.3.16" evidence="1"/>
<proteinExistence type="predicted"/>
<dbReference type="GO" id="GO:0005524">
    <property type="term" value="F:ATP binding"/>
    <property type="evidence" value="ECO:0007669"/>
    <property type="project" value="UniProtKB-KW"/>
</dbReference>
<dbReference type="GO" id="GO:0046872">
    <property type="term" value="F:metal ion binding"/>
    <property type="evidence" value="ECO:0007669"/>
    <property type="project" value="UniProtKB-KW"/>
</dbReference>
<dbReference type="Pfam" id="PF01590">
    <property type="entry name" value="GAF"/>
    <property type="match status" value="1"/>
</dbReference>
<dbReference type="GO" id="GO:0004722">
    <property type="term" value="F:protein serine/threonine phosphatase activity"/>
    <property type="evidence" value="ECO:0007669"/>
    <property type="project" value="UniProtKB-EC"/>
</dbReference>
<evidence type="ECO:0000256" key="11">
    <source>
        <dbReference type="ARBA" id="ARBA00023211"/>
    </source>
</evidence>
<dbReference type="FunFam" id="3.60.40.10:FF:000005">
    <property type="entry name" value="Serine/threonine protein phosphatase"/>
    <property type="match status" value="1"/>
</dbReference>
<dbReference type="PANTHER" id="PTHR43156:SF2">
    <property type="entry name" value="STAGE II SPORULATION PROTEIN E"/>
    <property type="match status" value="1"/>
</dbReference>
<evidence type="ECO:0000256" key="10">
    <source>
        <dbReference type="ARBA" id="ARBA00022912"/>
    </source>
</evidence>
<evidence type="ECO:0000256" key="4">
    <source>
        <dbReference type="ARBA" id="ARBA00022723"/>
    </source>
</evidence>
<dbReference type="RefSeq" id="WP_136721631.1">
    <property type="nucleotide sequence ID" value="NZ_SUMC01000001.1"/>
</dbReference>
<evidence type="ECO:0000256" key="1">
    <source>
        <dbReference type="ARBA" id="ARBA00013081"/>
    </source>
</evidence>
<keyword evidence="8" id="KW-0067">ATP-binding</keyword>
<dbReference type="InterPro" id="IPR036890">
    <property type="entry name" value="HATPase_C_sf"/>
</dbReference>
<evidence type="ECO:0000259" key="17">
    <source>
        <dbReference type="SMART" id="SM00331"/>
    </source>
</evidence>
<keyword evidence="19" id="KW-1185">Reference proteome</keyword>
<dbReference type="CDD" id="cd16936">
    <property type="entry name" value="HATPase_RsbW-like"/>
    <property type="match status" value="1"/>
</dbReference>
<name>A0A4U0SXJ0_9ACTN</name>
<dbReference type="InterPro" id="IPR003594">
    <property type="entry name" value="HATPase_dom"/>
</dbReference>
<evidence type="ECO:0000256" key="15">
    <source>
        <dbReference type="ARBA" id="ARBA00081350"/>
    </source>
</evidence>
<evidence type="ECO:0000256" key="7">
    <source>
        <dbReference type="ARBA" id="ARBA00022801"/>
    </source>
</evidence>
<comment type="caution">
    <text evidence="18">The sequence shown here is derived from an EMBL/GenBank/DDBJ whole genome shotgun (WGS) entry which is preliminary data.</text>
</comment>
<keyword evidence="2" id="KW-0597">Phosphoprotein</keyword>
<dbReference type="FunFam" id="3.30.565.10:FF:000028">
    <property type="entry name" value="PAS sensor protein"/>
    <property type="match status" value="1"/>
</dbReference>
<keyword evidence="5" id="KW-0547">Nucleotide-binding</keyword>
<evidence type="ECO:0000256" key="12">
    <source>
        <dbReference type="ARBA" id="ARBA00047761"/>
    </source>
</evidence>
<gene>
    <name evidence="18" type="ORF">FCI23_01915</name>
</gene>
<reference evidence="18 19" key="1">
    <citation type="submission" date="2019-04" db="EMBL/GenBank/DDBJ databases">
        <title>Streptomyces oryziradicis sp. nov., a novel actinomycete isolated from rhizosphere soil of rice (Oryza sativa L.).</title>
        <authorList>
            <person name="Li C."/>
        </authorList>
    </citation>
    <scope>NUCLEOTIDE SEQUENCE [LARGE SCALE GENOMIC DNA]</scope>
    <source>
        <strain evidence="18 19">NEAU-C40</strain>
    </source>
</reference>
<evidence type="ECO:0000313" key="19">
    <source>
        <dbReference type="Proteomes" id="UP000305778"/>
    </source>
</evidence>
<sequence length="912" mass="97518">MSVVWDDIGGLAHAHEQFVAGDPVEADVRSSILTSWQRCRSLGLVPDSLVIPYEQDLDVEERLLRAAEPVLDRMVSVLAGARVSVILTDSQARVLLRRGGDAGLDQRLDAVRLAPGFGFAEQSAGTNGIGTALAERRPCYVFGREHFADCMQPFACAAAPVRNPLSGQVEGVLDLTCFRADADPAMLTLVRQTVAGIEQRLLEQTTDRERDLLAAFQRARRFADQPARPPDDGEATGLVAPSDDVISRFDQAILRDKAEELIASPHRTATEVTLSGGRTAVLLCREVRAPSGEVGVVVEASLPGGPARRRIAVTTPHGSAPHWESLLEPQQQEPTPDAPAVPAAQAPGTEGWLLLVGEPGVGRLALLARQRLELLHDASVRIGTTLDVTRTAEELTEVAVPQFADYATVDLPESVLRGEEPAAVGVGLRRVALGAINDGSNLFGVGDSVGFLSSTPQARCLACGQPVLEPELNEAGGWIANAPGRSGKIMMAGIHSLIAVPLIARGVILGVVCFYRSQRPGAFEEDDVSLAHELVGRAAICIDNARRFTRERTMALALQRSLLPQGLPEQNAVEVAYRYLPARAGVGGDWFDVIPLSGARVALIVGDVVGHGVHAAATMGRLRTAVHNFSALDLPPEDLLGRLDELLARLDTADPGATCLYAVYDPVTRHCTLARAGHLLPVVVLPDGTAYFPDVPAGLPLGLGGPPFEAVDLTLPEGSRLVLYTDGLIEHRSRDIDLGLEQLRTTLAARPGVPPEETCEAVLDAMLPVHPAGSYDDVALLVARTRALDPGRTVHWDIPADPAAVSRSRSAVIALLADWGLDELAFTTELIVSELVTNAIRYGVGPIGLRLLRDRALICEVSDCSSTSPRLRRARTTDEGGRGLFLVAQLADRWGTRYTANGKAIWTEQQLP</sequence>
<dbReference type="SMART" id="SM00065">
    <property type="entry name" value="GAF"/>
    <property type="match status" value="1"/>
</dbReference>
<dbReference type="InterPro" id="IPR029016">
    <property type="entry name" value="GAF-like_dom_sf"/>
</dbReference>